<evidence type="ECO:0000313" key="4">
    <source>
        <dbReference type="EMBL" id="QHT92044.1"/>
    </source>
</evidence>
<dbReference type="SUPFAM" id="SSF55729">
    <property type="entry name" value="Acyl-CoA N-acyltransferases (Nat)"/>
    <property type="match status" value="1"/>
</dbReference>
<dbReference type="PANTHER" id="PTHR42919">
    <property type="entry name" value="N-ALPHA-ACETYLTRANSFERASE"/>
    <property type="match status" value="1"/>
</dbReference>
<accession>A0A6C0IFX1</accession>
<protein>
    <recommendedName>
        <fullName evidence="3">N-acetyltransferase domain-containing protein</fullName>
    </recommendedName>
</protein>
<dbReference type="Gene3D" id="3.40.630.30">
    <property type="match status" value="1"/>
</dbReference>
<proteinExistence type="predicted"/>
<dbReference type="CDD" id="cd04301">
    <property type="entry name" value="NAT_SF"/>
    <property type="match status" value="1"/>
</dbReference>
<dbReference type="PROSITE" id="PS51186">
    <property type="entry name" value="GNAT"/>
    <property type="match status" value="1"/>
</dbReference>
<dbReference type="Pfam" id="PF00583">
    <property type="entry name" value="Acetyltransf_1"/>
    <property type="match status" value="1"/>
</dbReference>
<keyword evidence="2" id="KW-0012">Acyltransferase</keyword>
<dbReference type="PANTHER" id="PTHR42919:SF8">
    <property type="entry name" value="N-ALPHA-ACETYLTRANSFERASE 50"/>
    <property type="match status" value="1"/>
</dbReference>
<name>A0A6C0IFX1_9ZZZZ</name>
<feature type="domain" description="N-acetyltransferase" evidence="3">
    <location>
        <begin position="24"/>
        <end position="177"/>
    </location>
</feature>
<sequence>MSNLEILDNKSPLSFYKTIANAFFENWPLECKDYYQCDSAEEIEYKIVEEYRNVANNECPFTILYIDKYCETTYEIVKKVVGSVSVCKTDIVGSKYGPWISDLWVDKNYRNCGISKSLLDNILYCANKKMGINKIYLWVDIKNDYVVKLYEKYGFTIVEKTVYCGRDIYIMLKKTWNNINRDSIINLDNEGLIYNQLLVNELNKN</sequence>
<organism evidence="4">
    <name type="scientific">viral metagenome</name>
    <dbReference type="NCBI Taxonomy" id="1070528"/>
    <lineage>
        <taxon>unclassified sequences</taxon>
        <taxon>metagenomes</taxon>
        <taxon>organismal metagenomes</taxon>
    </lineage>
</organism>
<keyword evidence="1" id="KW-0808">Transferase</keyword>
<dbReference type="InterPro" id="IPR016181">
    <property type="entry name" value="Acyl_CoA_acyltransferase"/>
</dbReference>
<evidence type="ECO:0000256" key="1">
    <source>
        <dbReference type="ARBA" id="ARBA00022679"/>
    </source>
</evidence>
<dbReference type="EMBL" id="MN740175">
    <property type="protein sequence ID" value="QHT92044.1"/>
    <property type="molecule type" value="Genomic_DNA"/>
</dbReference>
<dbReference type="InterPro" id="IPR000182">
    <property type="entry name" value="GNAT_dom"/>
</dbReference>
<evidence type="ECO:0000259" key="3">
    <source>
        <dbReference type="PROSITE" id="PS51186"/>
    </source>
</evidence>
<dbReference type="InterPro" id="IPR051556">
    <property type="entry name" value="N-term/lysine_N-AcTrnsfr"/>
</dbReference>
<dbReference type="AlphaFoldDB" id="A0A6C0IFX1"/>
<evidence type="ECO:0000256" key="2">
    <source>
        <dbReference type="ARBA" id="ARBA00023315"/>
    </source>
</evidence>
<dbReference type="GO" id="GO:0016747">
    <property type="term" value="F:acyltransferase activity, transferring groups other than amino-acyl groups"/>
    <property type="evidence" value="ECO:0007669"/>
    <property type="project" value="InterPro"/>
</dbReference>
<reference evidence="4" key="1">
    <citation type="journal article" date="2020" name="Nature">
        <title>Giant virus diversity and host interactions through global metagenomics.</title>
        <authorList>
            <person name="Schulz F."/>
            <person name="Roux S."/>
            <person name="Paez-Espino D."/>
            <person name="Jungbluth S."/>
            <person name="Walsh D.A."/>
            <person name="Denef V.J."/>
            <person name="McMahon K.D."/>
            <person name="Konstantinidis K.T."/>
            <person name="Eloe-Fadrosh E.A."/>
            <person name="Kyrpides N.C."/>
            <person name="Woyke T."/>
        </authorList>
    </citation>
    <scope>NUCLEOTIDE SEQUENCE</scope>
    <source>
        <strain evidence="4">GVMAG-M-3300023184-86</strain>
    </source>
</reference>